<dbReference type="OMA" id="PQNPFIT"/>
<dbReference type="GeneID" id="9683945"/>
<dbReference type="OrthoDB" id="2019920at2759"/>
<dbReference type="STRING" id="564608.C1MTK3"/>
<keyword evidence="3" id="KW-1185">Reference proteome</keyword>
<organism evidence="3">
    <name type="scientific">Micromonas pusilla (strain CCMP1545)</name>
    <name type="common">Picoplanktonic green alga</name>
    <dbReference type="NCBI Taxonomy" id="564608"/>
    <lineage>
        <taxon>Eukaryota</taxon>
        <taxon>Viridiplantae</taxon>
        <taxon>Chlorophyta</taxon>
        <taxon>Mamiellophyceae</taxon>
        <taxon>Mamiellales</taxon>
        <taxon>Mamiellaceae</taxon>
        <taxon>Micromonas</taxon>
    </lineage>
</organism>
<dbReference type="PANTHER" id="PTHR36761">
    <property type="entry name" value="ORF03 PROTEIN"/>
    <property type="match status" value="1"/>
</dbReference>
<accession>C1MTK3</accession>
<dbReference type="EMBL" id="GG663739">
    <property type="protein sequence ID" value="EEH56961.1"/>
    <property type="molecule type" value="Genomic_DNA"/>
</dbReference>
<dbReference type="PANTHER" id="PTHR36761:SF2">
    <property type="entry name" value="ORF03 PROTEIN"/>
    <property type="match status" value="1"/>
</dbReference>
<dbReference type="RefSeq" id="XP_003058506.1">
    <property type="nucleotide sequence ID" value="XM_003058460.1"/>
</dbReference>
<sequence>MIALNRAAPCARAAPRALPSRRHRAARAARLAAAADADASSSSSSSSTETSSETPVLSPEDLVRAQYAATDETQAFGDSILGGASVVRGSAEETRDLVPFGANNLAVLRATKQYAEAIENDLDPSEVIAKALGVESLDDLSPAQRAYSDKVRAKLEENAQRMRGFTLEASRLHKKAEYAYSKGLYVDCVRWCDTALEETEEKTLLGGRILIQKCLGLDASGKTEDAIELYAWLAATHPEGIVKRQAEELKYILEAPKMDIGEDEKVDVPVLRDAYAYSDKWASTGGGKKSGGGGKREKSLEEEYGGEFTPSVRLPQNPFITVAASVIAAGIAYYSATIPR</sequence>
<proteinExistence type="predicted"/>
<evidence type="ECO:0000313" key="2">
    <source>
        <dbReference type="EMBL" id="EEH56961.1"/>
    </source>
</evidence>
<dbReference type="KEGG" id="mpp:MICPUCDRAFT_58103"/>
<gene>
    <name evidence="2" type="ORF">MICPUCDRAFT_58103</name>
</gene>
<dbReference type="Proteomes" id="UP000001876">
    <property type="component" value="Unassembled WGS sequence"/>
</dbReference>
<feature type="compositionally biased region" description="Low complexity" evidence="1">
    <location>
        <begin position="28"/>
        <end position="47"/>
    </location>
</feature>
<evidence type="ECO:0000256" key="1">
    <source>
        <dbReference type="SAM" id="MobiDB-lite"/>
    </source>
</evidence>
<dbReference type="AlphaFoldDB" id="C1MTK3"/>
<reference evidence="2 3" key="1">
    <citation type="journal article" date="2009" name="Science">
        <title>Green evolution and dynamic adaptations revealed by genomes of the marine picoeukaryotes Micromonas.</title>
        <authorList>
            <person name="Worden A.Z."/>
            <person name="Lee J.H."/>
            <person name="Mock T."/>
            <person name="Rouze P."/>
            <person name="Simmons M.P."/>
            <person name="Aerts A.L."/>
            <person name="Allen A.E."/>
            <person name="Cuvelier M.L."/>
            <person name="Derelle E."/>
            <person name="Everett M.V."/>
            <person name="Foulon E."/>
            <person name="Grimwood J."/>
            <person name="Gundlach H."/>
            <person name="Henrissat B."/>
            <person name="Napoli C."/>
            <person name="McDonald S.M."/>
            <person name="Parker M.S."/>
            <person name="Rombauts S."/>
            <person name="Salamov A."/>
            <person name="Von Dassow P."/>
            <person name="Badger J.H."/>
            <person name="Coutinho P.M."/>
            <person name="Demir E."/>
            <person name="Dubchak I."/>
            <person name="Gentemann C."/>
            <person name="Eikrem W."/>
            <person name="Gready J.E."/>
            <person name="John U."/>
            <person name="Lanier W."/>
            <person name="Lindquist E.A."/>
            <person name="Lucas S."/>
            <person name="Mayer K.F."/>
            <person name="Moreau H."/>
            <person name="Not F."/>
            <person name="Otillar R."/>
            <person name="Panaud O."/>
            <person name="Pangilinan J."/>
            <person name="Paulsen I."/>
            <person name="Piegu B."/>
            <person name="Poliakov A."/>
            <person name="Robbens S."/>
            <person name="Schmutz J."/>
            <person name="Toulza E."/>
            <person name="Wyss T."/>
            <person name="Zelensky A."/>
            <person name="Zhou K."/>
            <person name="Armbrust E.V."/>
            <person name="Bhattacharya D."/>
            <person name="Goodenough U.W."/>
            <person name="Van de Peer Y."/>
            <person name="Grigoriev I.V."/>
        </authorList>
    </citation>
    <scope>NUCLEOTIDE SEQUENCE [LARGE SCALE GENOMIC DNA]</scope>
    <source>
        <strain evidence="2 3">CCMP1545</strain>
    </source>
</reference>
<name>C1MTK3_MICPC</name>
<feature type="region of interest" description="Disordered" evidence="1">
    <location>
        <begin position="13"/>
        <end position="60"/>
    </location>
</feature>
<protein>
    <submittedName>
        <fullName evidence="2">Predicted protein</fullName>
    </submittedName>
</protein>
<dbReference type="eggNOG" id="ENOG502QTWP">
    <property type="taxonomic scope" value="Eukaryota"/>
</dbReference>
<evidence type="ECO:0000313" key="3">
    <source>
        <dbReference type="Proteomes" id="UP000001876"/>
    </source>
</evidence>